<dbReference type="Gene3D" id="2.60.120.620">
    <property type="entry name" value="q2cbj1_9rhob like domain"/>
    <property type="match status" value="1"/>
</dbReference>
<feature type="domain" description="Prolyl 4-hydroxylase alpha subunit Fe(2+) 2OG dioxygenase" evidence="1">
    <location>
        <begin position="128"/>
        <end position="203"/>
    </location>
</feature>
<organism evidence="2">
    <name type="scientific">mine drainage metagenome</name>
    <dbReference type="NCBI Taxonomy" id="410659"/>
    <lineage>
        <taxon>unclassified sequences</taxon>
        <taxon>metagenomes</taxon>
        <taxon>ecological metagenomes</taxon>
    </lineage>
</organism>
<name>A0A1J5R795_9ZZZZ</name>
<sequence>MKVGEHPSNPLLKALHRLHAEPLIMSIVNIAALNEAKLETDPFPHFCVPNFLSKEDVAKAISDFPQIEHGGLFPVETLTPGSFFTKIIGEVTGPEVAEAVGRKLGLTLTGMDTMLTIRGRARAKDGQIHTDATFKKATLLLYLNEGWSHAGGRLRVLRSNNMDDYTAEVAPEGGTLFGFQCTDNAWHGHLPYEGVRRYIMCNFVEDKAMLKRELARHRMSARLKSLGRMVGIG</sequence>
<reference evidence="2" key="1">
    <citation type="submission" date="2016-10" db="EMBL/GenBank/DDBJ databases">
        <title>Sequence of Gallionella enrichment culture.</title>
        <authorList>
            <person name="Poehlein A."/>
            <person name="Muehling M."/>
            <person name="Daniel R."/>
        </authorList>
    </citation>
    <scope>NUCLEOTIDE SEQUENCE</scope>
</reference>
<dbReference type="Pfam" id="PF13640">
    <property type="entry name" value="2OG-FeII_Oxy_3"/>
    <property type="match status" value="1"/>
</dbReference>
<protein>
    <recommendedName>
        <fullName evidence="1">Prolyl 4-hydroxylase alpha subunit Fe(2+) 2OG dioxygenase domain-containing protein</fullName>
    </recommendedName>
</protein>
<dbReference type="AlphaFoldDB" id="A0A1J5R795"/>
<evidence type="ECO:0000313" key="2">
    <source>
        <dbReference type="EMBL" id="OIQ85587.1"/>
    </source>
</evidence>
<gene>
    <name evidence="2" type="ORF">GALL_325610</name>
</gene>
<dbReference type="EMBL" id="MLJW01000533">
    <property type="protein sequence ID" value="OIQ85587.1"/>
    <property type="molecule type" value="Genomic_DNA"/>
</dbReference>
<dbReference type="InterPro" id="IPR044862">
    <property type="entry name" value="Pro_4_hyd_alph_FE2OG_OXY"/>
</dbReference>
<evidence type="ECO:0000259" key="1">
    <source>
        <dbReference type="Pfam" id="PF13640"/>
    </source>
</evidence>
<comment type="caution">
    <text evidence="2">The sequence shown here is derived from an EMBL/GenBank/DDBJ whole genome shotgun (WGS) entry which is preliminary data.</text>
</comment>
<accession>A0A1J5R795</accession>
<proteinExistence type="predicted"/>